<evidence type="ECO:0000256" key="1">
    <source>
        <dbReference type="SAM" id="SignalP"/>
    </source>
</evidence>
<dbReference type="Proteomes" id="UP000540698">
    <property type="component" value="Unassembled WGS sequence"/>
</dbReference>
<feature type="chain" id="PRO_5030575643" evidence="1">
    <location>
        <begin position="31"/>
        <end position="409"/>
    </location>
</feature>
<feature type="domain" description="DUF7373" evidence="3">
    <location>
        <begin position="266"/>
        <end position="408"/>
    </location>
</feature>
<dbReference type="InterPro" id="IPR056463">
    <property type="entry name" value="DUF7373_C"/>
</dbReference>
<dbReference type="Pfam" id="PF24092">
    <property type="entry name" value="DUF7373_C"/>
    <property type="match status" value="1"/>
</dbReference>
<evidence type="ECO:0000313" key="4">
    <source>
        <dbReference type="EMBL" id="NKY30255.1"/>
    </source>
</evidence>
<sequence>MTKFRTAVAVLACAVTAAILTGCGSTMTGAAQPGEIDIRDLDTGNYPTEPPNAHDDDYQPLFIDMNKVAAMRLADHVASAYDIDPRMKYSWTPSSISKGTLPGELGNPADLRPIAERNRMMFGFHTNGSDQDISLIASGWPTKPRPNSTTVGTIVMQFPDPERARQAATEFYDADFGSYREQNEPVTLPRQPQARAHWRPGSPFLRTILAHGSYVVAFLLSANAPDRAALVALAEKAYDVQLPLLDQLPPLTEEEMLRLPWDPDHLLSRTLNPSKVQSPSYDDSNALFGLRGIMQYTGDLDYAKQRFTAMGAEKFAANGDTLVIRTADAETARRVVMERITPTVVARPVDPPPHLPDSACVENRSGLFDDRRFTCVVAYKEYVGFVAANQLLDAQQRAAAQYSVFANSR</sequence>
<accession>A0A7X6L9H7</accession>
<feature type="domain" description="DUF7373" evidence="2">
    <location>
        <begin position="64"/>
        <end position="261"/>
    </location>
</feature>
<name>A0A7X6L9H7_9NOCA</name>
<evidence type="ECO:0000259" key="3">
    <source>
        <dbReference type="Pfam" id="PF24092"/>
    </source>
</evidence>
<evidence type="ECO:0000313" key="5">
    <source>
        <dbReference type="Proteomes" id="UP000540698"/>
    </source>
</evidence>
<reference evidence="4 5" key="1">
    <citation type="submission" date="2020-04" db="EMBL/GenBank/DDBJ databases">
        <title>MicrobeNet Type strains.</title>
        <authorList>
            <person name="Nicholson A.C."/>
        </authorList>
    </citation>
    <scope>NUCLEOTIDE SEQUENCE [LARGE SCALE GENOMIC DNA]</scope>
    <source>
        <strain evidence="4 5">DSM 44956</strain>
    </source>
</reference>
<keyword evidence="5" id="KW-1185">Reference proteome</keyword>
<dbReference type="Pfam" id="PF24088">
    <property type="entry name" value="DUF7373"/>
    <property type="match status" value="1"/>
</dbReference>
<dbReference type="AlphaFoldDB" id="A0A7X6L9H7"/>
<comment type="caution">
    <text evidence="4">The sequence shown here is derived from an EMBL/GenBank/DDBJ whole genome shotgun (WGS) entry which is preliminary data.</text>
</comment>
<gene>
    <name evidence="4" type="ORF">HGB38_29170</name>
</gene>
<keyword evidence="1" id="KW-0732">Signal</keyword>
<dbReference type="InterPro" id="IPR055797">
    <property type="entry name" value="DUF7373"/>
</dbReference>
<dbReference type="EMBL" id="JAAXOS010000016">
    <property type="protein sequence ID" value="NKY30255.1"/>
    <property type="molecule type" value="Genomic_DNA"/>
</dbReference>
<organism evidence="4 5">
    <name type="scientific">Nocardia gamkensis</name>
    <dbReference type="NCBI Taxonomy" id="352869"/>
    <lineage>
        <taxon>Bacteria</taxon>
        <taxon>Bacillati</taxon>
        <taxon>Actinomycetota</taxon>
        <taxon>Actinomycetes</taxon>
        <taxon>Mycobacteriales</taxon>
        <taxon>Nocardiaceae</taxon>
        <taxon>Nocardia</taxon>
    </lineage>
</organism>
<protein>
    <submittedName>
        <fullName evidence="4">Uncharacterized protein</fullName>
    </submittedName>
</protein>
<feature type="signal peptide" evidence="1">
    <location>
        <begin position="1"/>
        <end position="30"/>
    </location>
</feature>
<evidence type="ECO:0000259" key="2">
    <source>
        <dbReference type="Pfam" id="PF24088"/>
    </source>
</evidence>
<dbReference type="RefSeq" id="WP_062973178.1">
    <property type="nucleotide sequence ID" value="NZ_JAAXOS010000016.1"/>
</dbReference>
<dbReference type="PROSITE" id="PS51257">
    <property type="entry name" value="PROKAR_LIPOPROTEIN"/>
    <property type="match status" value="1"/>
</dbReference>
<proteinExistence type="predicted"/>